<feature type="transmembrane region" description="Helical" evidence="1">
    <location>
        <begin position="69"/>
        <end position="90"/>
    </location>
</feature>
<feature type="transmembrane region" description="Helical" evidence="1">
    <location>
        <begin position="110"/>
        <end position="131"/>
    </location>
</feature>
<dbReference type="AlphaFoldDB" id="A0A8B8AHN1"/>
<evidence type="ECO:0000313" key="2">
    <source>
        <dbReference type="Proteomes" id="UP000694844"/>
    </source>
</evidence>
<evidence type="ECO:0000313" key="3">
    <source>
        <dbReference type="RefSeq" id="XP_022289509.1"/>
    </source>
</evidence>
<proteinExistence type="predicted"/>
<reference evidence="3" key="1">
    <citation type="submission" date="2025-08" db="UniProtKB">
        <authorList>
            <consortium name="RefSeq"/>
        </authorList>
    </citation>
    <scope>IDENTIFICATION</scope>
    <source>
        <tissue evidence="3">Whole sample</tissue>
    </source>
</reference>
<keyword evidence="1" id="KW-0812">Transmembrane</keyword>
<accession>A0A8B8AHN1</accession>
<keyword evidence="2" id="KW-1185">Reference proteome</keyword>
<dbReference type="RefSeq" id="XP_022289509.1">
    <property type="nucleotide sequence ID" value="XM_022433801.1"/>
</dbReference>
<dbReference type="KEGG" id="cvn:111101346"/>
<dbReference type="Proteomes" id="UP000694844">
    <property type="component" value="Chromosome 6"/>
</dbReference>
<feature type="transmembrane region" description="Helical" evidence="1">
    <location>
        <begin position="143"/>
        <end position="169"/>
    </location>
</feature>
<keyword evidence="1" id="KW-1133">Transmembrane helix</keyword>
<protein>
    <submittedName>
        <fullName evidence="3">Uncharacterized protein LOC111101346</fullName>
    </submittedName>
</protein>
<feature type="transmembrane region" description="Helical" evidence="1">
    <location>
        <begin position="6"/>
        <end position="28"/>
    </location>
</feature>
<name>A0A8B8AHN1_CRAVI</name>
<sequence length="205" mass="23164">MGWEFARVVCYTMCSFLPNTVLLGWSFFSPYWINDKSNNGTTECFRGVLFNVGCVDEDKRLGDAVLGLLIAYFACIVLGLMAYLRCYQYWCNEEEDTVKGYYGCCEGCFVIYGMYFYTFSGAFGLIACQIVNVVNSDHEKGLAFYLCFAAGFYPFIQTCFMSCVIPLVIENIQKEKKDCVIRARQEVTSYVIYGSNPSSEGVVMG</sequence>
<dbReference type="GeneID" id="111101346"/>
<keyword evidence="1" id="KW-0472">Membrane</keyword>
<gene>
    <name evidence="3" type="primary">LOC111101346</name>
</gene>
<organism evidence="2 3">
    <name type="scientific">Crassostrea virginica</name>
    <name type="common">Eastern oyster</name>
    <dbReference type="NCBI Taxonomy" id="6565"/>
    <lineage>
        <taxon>Eukaryota</taxon>
        <taxon>Metazoa</taxon>
        <taxon>Spiralia</taxon>
        <taxon>Lophotrochozoa</taxon>
        <taxon>Mollusca</taxon>
        <taxon>Bivalvia</taxon>
        <taxon>Autobranchia</taxon>
        <taxon>Pteriomorphia</taxon>
        <taxon>Ostreida</taxon>
        <taxon>Ostreoidea</taxon>
        <taxon>Ostreidae</taxon>
        <taxon>Crassostrea</taxon>
    </lineage>
</organism>
<evidence type="ECO:0000256" key="1">
    <source>
        <dbReference type="SAM" id="Phobius"/>
    </source>
</evidence>